<keyword evidence="4" id="KW-0812">Transmembrane</keyword>
<feature type="binding site" evidence="3">
    <location>
        <begin position="214"/>
        <end position="221"/>
    </location>
    <ligand>
        <name>ATP</name>
        <dbReference type="ChEBI" id="CHEBI:30616"/>
    </ligand>
</feature>
<proteinExistence type="predicted"/>
<feature type="transmembrane region" description="Helical" evidence="4">
    <location>
        <begin position="12"/>
        <end position="35"/>
    </location>
</feature>
<dbReference type="SUPFAM" id="SSF52540">
    <property type="entry name" value="P-loop containing nucleoside triphosphate hydrolases"/>
    <property type="match status" value="1"/>
</dbReference>
<feature type="transmembrane region" description="Helical" evidence="4">
    <location>
        <begin position="47"/>
        <end position="71"/>
    </location>
</feature>
<dbReference type="PANTHER" id="PTHR22683:SF41">
    <property type="entry name" value="DNA TRANSLOCASE FTSK"/>
    <property type="match status" value="1"/>
</dbReference>
<organism evidence="6 7">
    <name type="scientific">Mobiluncus curtisii</name>
    <dbReference type="NCBI Taxonomy" id="2051"/>
    <lineage>
        <taxon>Bacteria</taxon>
        <taxon>Bacillati</taxon>
        <taxon>Actinomycetota</taxon>
        <taxon>Actinomycetes</taxon>
        <taxon>Actinomycetales</taxon>
        <taxon>Actinomycetaceae</taxon>
        <taxon>Mobiluncus</taxon>
    </lineage>
</organism>
<dbReference type="GO" id="GO:0005524">
    <property type="term" value="F:ATP binding"/>
    <property type="evidence" value="ECO:0007669"/>
    <property type="project" value="UniProtKB-UniRule"/>
</dbReference>
<keyword evidence="2 3" id="KW-0067">ATP-binding</keyword>
<keyword evidence="4" id="KW-0472">Membrane</keyword>
<dbReference type="Gene3D" id="3.40.50.300">
    <property type="entry name" value="P-loop containing nucleotide triphosphate hydrolases"/>
    <property type="match status" value="1"/>
</dbReference>
<evidence type="ECO:0000313" key="6">
    <source>
        <dbReference type="EMBL" id="NMW87187.1"/>
    </source>
</evidence>
<dbReference type="PROSITE" id="PS50901">
    <property type="entry name" value="FTSK"/>
    <property type="match status" value="1"/>
</dbReference>
<evidence type="ECO:0000256" key="1">
    <source>
        <dbReference type="ARBA" id="ARBA00022741"/>
    </source>
</evidence>
<evidence type="ECO:0000259" key="5">
    <source>
        <dbReference type="PROSITE" id="PS50901"/>
    </source>
</evidence>
<dbReference type="RefSeq" id="WP_169759911.1">
    <property type="nucleotide sequence ID" value="NZ_JABCUF010000002.1"/>
</dbReference>
<evidence type="ECO:0000313" key="7">
    <source>
        <dbReference type="Proteomes" id="UP000553981"/>
    </source>
</evidence>
<dbReference type="Proteomes" id="UP000553981">
    <property type="component" value="Unassembled WGS sequence"/>
</dbReference>
<dbReference type="InterPro" id="IPR027417">
    <property type="entry name" value="P-loop_NTPase"/>
</dbReference>
<protein>
    <submittedName>
        <fullName evidence="6">AAA family ATPase</fullName>
    </submittedName>
</protein>
<gene>
    <name evidence="6" type="ORF">HHJ67_05400</name>
</gene>
<dbReference type="InterPro" id="IPR002543">
    <property type="entry name" value="FtsK_dom"/>
</dbReference>
<dbReference type="GO" id="GO:0003677">
    <property type="term" value="F:DNA binding"/>
    <property type="evidence" value="ECO:0007669"/>
    <property type="project" value="InterPro"/>
</dbReference>
<dbReference type="PANTHER" id="PTHR22683">
    <property type="entry name" value="SPORULATION PROTEIN RELATED"/>
    <property type="match status" value="1"/>
</dbReference>
<evidence type="ECO:0000256" key="3">
    <source>
        <dbReference type="PROSITE-ProRule" id="PRU00289"/>
    </source>
</evidence>
<sequence>MNTTKFINRLSFWVLSKTWVTCLWLPVLLFAWVFVEPAFSWAGIKAAGVAAGVLFLAGLVIPQFWYAVPVLGDIWRAYQKRAVRRGREALAACELVSKSDAEHCKTKLMGRLWEFTCPYAAGGDDAMVQVLIRKHLARFGARDFELLEHDDKTGRWVIRFLKQPDMEAPIRQNYMLADFPKFSLDDCGIEYGIDDFGYKHRLILRNQPGMLAGGMPNSGKTSGAQVIVGSLLASPNAEVHIIDGKGGADWSWAKHSAKTFISGTRGLNQVINLLEDLVQEMEHRQETMLERYGVPAFWDTIPDPTCPVLCLVIDECQTLFDTRGASKEDKGKLERITALVADLVKRGRSAGVFLMLMTQKPTADAIPTAIRDNIGIRACFRVATREAEQAVLGYPAENTLSLAYTIPSDNPGQAVVLEDDGLRHNVKFCYVPQYVLTRFAEQAEQAAEEEVAL</sequence>
<comment type="caution">
    <text evidence="6">The sequence shown here is derived from an EMBL/GenBank/DDBJ whole genome shotgun (WGS) entry which is preliminary data.</text>
</comment>
<accession>A0A7Y0UHE2</accession>
<evidence type="ECO:0000256" key="4">
    <source>
        <dbReference type="SAM" id="Phobius"/>
    </source>
</evidence>
<evidence type="ECO:0000256" key="2">
    <source>
        <dbReference type="ARBA" id="ARBA00022840"/>
    </source>
</evidence>
<dbReference type="EMBL" id="JABCUI010000002">
    <property type="protein sequence ID" value="NMW87187.1"/>
    <property type="molecule type" value="Genomic_DNA"/>
</dbReference>
<name>A0A7Y0UHE2_9ACTO</name>
<feature type="domain" description="FtsK" evidence="5">
    <location>
        <begin position="197"/>
        <end position="389"/>
    </location>
</feature>
<keyword evidence="4" id="KW-1133">Transmembrane helix</keyword>
<reference evidence="6 7" key="1">
    <citation type="submission" date="2020-04" db="EMBL/GenBank/DDBJ databases">
        <title>Antimicrobial susceptibility and clonality of vaginal-derived multi-drug resistant Mobiluncus isolates in China.</title>
        <authorList>
            <person name="Zhang X."/>
        </authorList>
    </citation>
    <scope>NUCLEOTIDE SEQUENCE [LARGE SCALE GENOMIC DNA]</scope>
    <source>
        <strain evidence="6 7">19</strain>
    </source>
</reference>
<dbReference type="Pfam" id="PF01580">
    <property type="entry name" value="FtsK_SpoIIIE"/>
    <property type="match status" value="1"/>
</dbReference>
<keyword evidence="1 3" id="KW-0547">Nucleotide-binding</keyword>
<dbReference type="AlphaFoldDB" id="A0A7Y0UHE2"/>
<dbReference type="InterPro" id="IPR050206">
    <property type="entry name" value="FtsK/SpoIIIE/SftA"/>
</dbReference>